<gene>
    <name evidence="9" type="ORF">C1876_06320</name>
    <name evidence="10" type="ORF">DMP09_08075</name>
</gene>
<dbReference type="GO" id="GO:0016491">
    <property type="term" value="F:oxidoreductase activity"/>
    <property type="evidence" value="ECO:0007669"/>
    <property type="project" value="UniProtKB-KW"/>
</dbReference>
<dbReference type="Gene3D" id="3.40.50.740">
    <property type="match status" value="1"/>
</dbReference>
<reference evidence="9 11" key="1">
    <citation type="journal article" date="2018" name="Elife">
        <title>Discovery and characterization of a prevalent human gut bacterial enzyme sufficient for the inactivation of a family of plant toxins.</title>
        <authorList>
            <person name="Koppel N."/>
            <person name="Bisanz J.E."/>
            <person name="Pandelia M.E."/>
            <person name="Turnbaugh P.J."/>
            <person name="Balskus E.P."/>
        </authorList>
    </citation>
    <scope>NUCLEOTIDE SEQUENCE [LARGE SCALE GENOMIC DNA]</scope>
    <source>
        <strain evidence="9 11">DSM 16107</strain>
    </source>
</reference>
<sequence length="764" mass="84004">MTTTIAPAASAAFSRRSFVKGGAALAAGTALGTAFGFDIAHAEGTVDPDAPLEKRYTYCDMCNQVPKCGMTAYVQDGKIVRVESRTPHPTTPLCAKGLASIQELYDPKRLQTPLRRTNPKGTGASQWEPITWDEAYDTIVSEFNRVKDADGPDAVMFYCGDPKEPRPPIQRVATLFGSSTYGLESSLCSTATNITSQLVYGRGQSSSGSDPTDDTGSCMIWSLNAAWSQPNRHAKFMDQKERGCKFVIVDPRITPTVMGLADIHLQLRPGSDGALALGFINILIRDGLVDKQFVDEWTHGYEGLADLAAQYPPEKVEDITWVPAAKLEEAVHLLADNAPSTLVTSSAGLAHSSNVGHALRAVFMIPALMGMIEKKGGVMFASGGLPLDVSGSSAKFRAEDLYTEQHFEEKRVDKDDFPAWVSFTKHFQTARLPEYIDEGKIKAAILVASNVMIWPESNRYQEALGKLEFVAAVDYYERPWTHDYVDILLPAAMCHERMAPFAAYGRTIFFREPCVAPAGQAREDWQIMLELGCKLGFEEECFGGSVEAALDNVLKTAGLDVTLDDLRANPEGLEIPGSKNEEGKHASGKLRKDGEPGFNTPSGKLEFDSEMLKGFGYEGLPVYEEPVHTPYAPSEQDKQYPLVLNAGSRLPFYTHSKLREIPWLNQFMPEPVVRLHPQDARDRSIGNGDVVRVFNHQNEIEMKAEVTNLVHAGMVDIFHGWHQANVNLLTTRDFDPITGFPPFRCGLCEVEPTGKGRLVGQDKS</sequence>
<dbReference type="InterPro" id="IPR006657">
    <property type="entry name" value="MoPterin_dinucl-bd_dom"/>
</dbReference>
<evidence type="ECO:0000259" key="8">
    <source>
        <dbReference type="SMART" id="SM00926"/>
    </source>
</evidence>
<keyword evidence="11" id="KW-1185">Reference proteome</keyword>
<accession>A0A3N0IXR2</accession>
<dbReference type="Gene3D" id="3.40.228.10">
    <property type="entry name" value="Dimethylsulfoxide Reductase, domain 2"/>
    <property type="match status" value="1"/>
</dbReference>
<evidence type="ECO:0000256" key="1">
    <source>
        <dbReference type="ARBA" id="ARBA00010312"/>
    </source>
</evidence>
<keyword evidence="6" id="KW-0411">Iron-sulfur</keyword>
<dbReference type="InterPro" id="IPR009010">
    <property type="entry name" value="Asp_de-COase-like_dom_sf"/>
</dbReference>
<dbReference type="EMBL" id="QICC01000027">
    <property type="protein sequence ID" value="RNM41757.1"/>
    <property type="molecule type" value="Genomic_DNA"/>
</dbReference>
<dbReference type="SMART" id="SM00926">
    <property type="entry name" value="Molybdop_Fe4S4"/>
    <property type="match status" value="1"/>
</dbReference>
<keyword evidence="5" id="KW-0408">Iron</keyword>
<comment type="similarity">
    <text evidence="1">Belongs to the prokaryotic molybdopterin-containing oxidoreductase family.</text>
</comment>
<dbReference type="InterPro" id="IPR006963">
    <property type="entry name" value="Mopterin_OxRdtase_4Fe-4S_dom"/>
</dbReference>
<evidence type="ECO:0000313" key="10">
    <source>
        <dbReference type="EMBL" id="RNM41757.1"/>
    </source>
</evidence>
<protein>
    <submittedName>
        <fullName evidence="10">Molybdopterin oxidoreductase</fullName>
    </submittedName>
</protein>
<dbReference type="OrthoDB" id="3169211at2"/>
<dbReference type="Pfam" id="PF04879">
    <property type="entry name" value="Molybdop_Fe4S4"/>
    <property type="match status" value="1"/>
</dbReference>
<dbReference type="InterPro" id="IPR006311">
    <property type="entry name" value="TAT_signal"/>
</dbReference>
<feature type="domain" description="4Fe-4S Mo/W bis-MGD-type" evidence="8">
    <location>
        <begin position="52"/>
        <end position="106"/>
    </location>
</feature>
<dbReference type="SUPFAM" id="SSF53706">
    <property type="entry name" value="Formate dehydrogenase/DMSO reductase, domains 1-3"/>
    <property type="match status" value="1"/>
</dbReference>
<evidence type="ECO:0000256" key="4">
    <source>
        <dbReference type="ARBA" id="ARBA00023002"/>
    </source>
</evidence>
<dbReference type="InterPro" id="IPR050612">
    <property type="entry name" value="Prok_Mopterin_Oxidored"/>
</dbReference>
<proteinExistence type="inferred from homology"/>
<dbReference type="Pfam" id="PF01568">
    <property type="entry name" value="Molydop_binding"/>
    <property type="match status" value="1"/>
</dbReference>
<dbReference type="Pfam" id="PF00384">
    <property type="entry name" value="Molybdopterin"/>
    <property type="match status" value="1"/>
</dbReference>
<comment type="caution">
    <text evidence="10">The sequence shown here is derived from an EMBL/GenBank/DDBJ whole genome shotgun (WGS) entry which is preliminary data.</text>
</comment>
<dbReference type="EMBL" id="PPTT01000008">
    <property type="protein sequence ID" value="RDB69664.1"/>
    <property type="molecule type" value="Genomic_DNA"/>
</dbReference>
<evidence type="ECO:0000313" key="12">
    <source>
        <dbReference type="Proteomes" id="UP000270112"/>
    </source>
</evidence>
<dbReference type="Gene3D" id="2.40.40.20">
    <property type="match status" value="1"/>
</dbReference>
<keyword evidence="4" id="KW-0560">Oxidoreductase</keyword>
<dbReference type="AlphaFoldDB" id="A0A3N0IXR2"/>
<dbReference type="RefSeq" id="WP_114545866.1">
    <property type="nucleotide sequence ID" value="NZ_PPTT01000008.1"/>
</dbReference>
<feature type="region of interest" description="Disordered" evidence="7">
    <location>
        <begin position="570"/>
        <end position="603"/>
    </location>
</feature>
<evidence type="ECO:0000256" key="2">
    <source>
        <dbReference type="ARBA" id="ARBA00022723"/>
    </source>
</evidence>
<evidence type="ECO:0000313" key="11">
    <source>
        <dbReference type="Proteomes" id="UP000253817"/>
    </source>
</evidence>
<dbReference type="GO" id="GO:0043546">
    <property type="term" value="F:molybdopterin cofactor binding"/>
    <property type="evidence" value="ECO:0007669"/>
    <property type="project" value="InterPro"/>
</dbReference>
<evidence type="ECO:0000256" key="5">
    <source>
        <dbReference type="ARBA" id="ARBA00023004"/>
    </source>
</evidence>
<keyword evidence="3" id="KW-0732">Signal</keyword>
<evidence type="ECO:0000256" key="6">
    <source>
        <dbReference type="ARBA" id="ARBA00023014"/>
    </source>
</evidence>
<reference evidence="12" key="2">
    <citation type="submission" date="2018-05" db="EMBL/GenBank/DDBJ databases">
        <title>Genome Sequencing of selected type strains of the family Eggerthellaceae.</title>
        <authorList>
            <person name="Danylec N."/>
            <person name="Stoll D.A."/>
            <person name="Doetsch A."/>
            <person name="Huch M."/>
        </authorList>
    </citation>
    <scope>NUCLEOTIDE SEQUENCE [LARGE SCALE GENOMIC DNA]</scope>
    <source>
        <strain evidence="12">DSM 16107</strain>
    </source>
</reference>
<dbReference type="GO" id="GO:0046872">
    <property type="term" value="F:metal ion binding"/>
    <property type="evidence" value="ECO:0007669"/>
    <property type="project" value="UniProtKB-KW"/>
</dbReference>
<dbReference type="PANTHER" id="PTHR43742:SF6">
    <property type="entry name" value="OXIDOREDUCTASE YYAE-RELATED"/>
    <property type="match status" value="1"/>
</dbReference>
<evidence type="ECO:0000256" key="7">
    <source>
        <dbReference type="SAM" id="MobiDB-lite"/>
    </source>
</evidence>
<dbReference type="SUPFAM" id="SSF50692">
    <property type="entry name" value="ADC-like"/>
    <property type="match status" value="1"/>
</dbReference>
<dbReference type="Gene3D" id="2.20.25.90">
    <property type="entry name" value="ADC-like domains"/>
    <property type="match status" value="1"/>
</dbReference>
<dbReference type="Proteomes" id="UP000270112">
    <property type="component" value="Unassembled WGS sequence"/>
</dbReference>
<name>A0A3N0IXR2_9ACTN</name>
<reference evidence="10" key="3">
    <citation type="journal article" date="2019" name="Microbiol. Resour. Announc.">
        <title>Draft Genome Sequences of Type Strains of Gordonibacter faecihominis, Paraeggerthella hongkongensis, Parvibacter caecicola,Slackia equolifaciens, Slackia faecicanis, and Slackia isoflavoniconvertens.</title>
        <authorList>
            <person name="Danylec N."/>
            <person name="Stoll D.A."/>
            <person name="Dotsch A."/>
            <person name="Huch M."/>
        </authorList>
    </citation>
    <scope>NUCLEOTIDE SEQUENCE</scope>
    <source>
        <strain evidence="10">DSM 16107</strain>
    </source>
</reference>
<dbReference type="InterPro" id="IPR006656">
    <property type="entry name" value="Mopterin_OxRdtase"/>
</dbReference>
<dbReference type="PANTHER" id="PTHR43742">
    <property type="entry name" value="TRIMETHYLAMINE-N-OXIDE REDUCTASE"/>
    <property type="match status" value="1"/>
</dbReference>
<keyword evidence="2" id="KW-0479">Metal-binding</keyword>
<dbReference type="Proteomes" id="UP000253817">
    <property type="component" value="Unassembled WGS sequence"/>
</dbReference>
<dbReference type="GO" id="GO:0051536">
    <property type="term" value="F:iron-sulfur cluster binding"/>
    <property type="evidence" value="ECO:0007669"/>
    <property type="project" value="UniProtKB-KW"/>
</dbReference>
<feature type="compositionally biased region" description="Basic and acidic residues" evidence="7">
    <location>
        <begin position="579"/>
        <end position="595"/>
    </location>
</feature>
<organism evidence="10 12">
    <name type="scientific">Eggerthella sinensis</name>
    <dbReference type="NCBI Taxonomy" id="242230"/>
    <lineage>
        <taxon>Bacteria</taxon>
        <taxon>Bacillati</taxon>
        <taxon>Actinomycetota</taxon>
        <taxon>Coriobacteriia</taxon>
        <taxon>Eggerthellales</taxon>
        <taxon>Eggerthellaceae</taxon>
        <taxon>Eggerthella</taxon>
    </lineage>
</organism>
<evidence type="ECO:0000313" key="9">
    <source>
        <dbReference type="EMBL" id="RDB69664.1"/>
    </source>
</evidence>
<dbReference type="PROSITE" id="PS51318">
    <property type="entry name" value="TAT"/>
    <property type="match status" value="1"/>
</dbReference>
<evidence type="ECO:0000256" key="3">
    <source>
        <dbReference type="ARBA" id="ARBA00022729"/>
    </source>
</evidence>